<sequence>MNESAAAPDISVIIVSWRVRHLLKQALLSIVNSVEQARRAGHALNVETIVVDNNSNDGTAEMVSTLFPAVQFIVNKVNRGFAAANNQGLAAARGRYILFLNPDAELIGGALWQMYEFMQEQPLVGLVGPKLENPNGSLQRSCRRFPTFWSAFMILLKLHNFFPNSLPIRRYYMWSFKYQTMRRVDQVMGACMMINRKVLDEVGYFDEKFFIFFEEVDLCKKINEAGYIIFFYPEAVVRHHRSSAFQQRRILWRQWHFARSSRRYFWKHHGVLPASLLAIVSFISLGPALILTFINSLGVRLAKNENL</sequence>
<comment type="caution">
    <text evidence="4">The sequence shown here is derived from an EMBL/GenBank/DDBJ whole genome shotgun (WGS) entry which is preliminary data.</text>
</comment>
<dbReference type="Gene3D" id="3.90.550.10">
    <property type="entry name" value="Spore Coat Polysaccharide Biosynthesis Protein SpsA, Chain A"/>
    <property type="match status" value="1"/>
</dbReference>
<keyword evidence="1" id="KW-1133">Transmembrane helix</keyword>
<proteinExistence type="predicted"/>
<keyword evidence="1" id="KW-0812">Transmembrane</keyword>
<dbReference type="CDD" id="cd04186">
    <property type="entry name" value="GT_2_like_c"/>
    <property type="match status" value="1"/>
</dbReference>
<evidence type="ECO:0000313" key="4">
    <source>
        <dbReference type="EMBL" id="OGL87212.1"/>
    </source>
</evidence>
<dbReference type="PANTHER" id="PTHR43179:SF7">
    <property type="entry name" value="RHAMNOSYLTRANSFERASE WBBL"/>
    <property type="match status" value="1"/>
</dbReference>
<gene>
    <name evidence="4" type="ORF">A3I40_03570</name>
</gene>
<evidence type="ECO:0000259" key="2">
    <source>
        <dbReference type="Pfam" id="PF00535"/>
    </source>
</evidence>
<feature type="transmembrane region" description="Helical" evidence="1">
    <location>
        <begin position="271"/>
        <end position="294"/>
    </location>
</feature>
<evidence type="ECO:0000313" key="5">
    <source>
        <dbReference type="Proteomes" id="UP000178723"/>
    </source>
</evidence>
<protein>
    <recommendedName>
        <fullName evidence="2 3">Glycosyltransferase 2-like domain-containing protein</fullName>
    </recommendedName>
</protein>
<dbReference type="Pfam" id="PF13632">
    <property type="entry name" value="Glyco_trans_2_3"/>
    <property type="match status" value="1"/>
</dbReference>
<dbReference type="EMBL" id="MGEP01000030">
    <property type="protein sequence ID" value="OGL87212.1"/>
    <property type="molecule type" value="Genomic_DNA"/>
</dbReference>
<accession>A0A1F7V9J6</accession>
<evidence type="ECO:0000259" key="3">
    <source>
        <dbReference type="Pfam" id="PF13632"/>
    </source>
</evidence>
<name>A0A1F7V9J6_9BACT</name>
<feature type="domain" description="Glycosyltransferase 2-like" evidence="3">
    <location>
        <begin position="183"/>
        <end position="283"/>
    </location>
</feature>
<dbReference type="InterPro" id="IPR001173">
    <property type="entry name" value="Glyco_trans_2-like"/>
</dbReference>
<dbReference type="STRING" id="1802407.A3I40_03570"/>
<organism evidence="4 5">
    <name type="scientific">Candidatus Uhrbacteria bacterium RIFCSPLOWO2_02_FULL_48_12</name>
    <dbReference type="NCBI Taxonomy" id="1802407"/>
    <lineage>
        <taxon>Bacteria</taxon>
        <taxon>Candidatus Uhriibacteriota</taxon>
    </lineage>
</organism>
<feature type="domain" description="Glycosyltransferase 2-like" evidence="2">
    <location>
        <begin position="11"/>
        <end position="158"/>
    </location>
</feature>
<reference evidence="4 5" key="1">
    <citation type="journal article" date="2016" name="Nat. Commun.">
        <title>Thousands of microbial genomes shed light on interconnected biogeochemical processes in an aquifer system.</title>
        <authorList>
            <person name="Anantharaman K."/>
            <person name="Brown C.T."/>
            <person name="Hug L.A."/>
            <person name="Sharon I."/>
            <person name="Castelle C.J."/>
            <person name="Probst A.J."/>
            <person name="Thomas B.C."/>
            <person name="Singh A."/>
            <person name="Wilkins M.J."/>
            <person name="Karaoz U."/>
            <person name="Brodie E.L."/>
            <person name="Williams K.H."/>
            <person name="Hubbard S.S."/>
            <person name="Banfield J.F."/>
        </authorList>
    </citation>
    <scope>NUCLEOTIDE SEQUENCE [LARGE SCALE GENOMIC DNA]</scope>
</reference>
<dbReference type="Proteomes" id="UP000178723">
    <property type="component" value="Unassembled WGS sequence"/>
</dbReference>
<evidence type="ECO:0000256" key="1">
    <source>
        <dbReference type="SAM" id="Phobius"/>
    </source>
</evidence>
<dbReference type="Pfam" id="PF00535">
    <property type="entry name" value="Glycos_transf_2"/>
    <property type="match status" value="1"/>
</dbReference>
<dbReference type="InterPro" id="IPR029044">
    <property type="entry name" value="Nucleotide-diphossugar_trans"/>
</dbReference>
<dbReference type="PANTHER" id="PTHR43179">
    <property type="entry name" value="RHAMNOSYLTRANSFERASE WBBL"/>
    <property type="match status" value="1"/>
</dbReference>
<dbReference type="AlphaFoldDB" id="A0A1F7V9J6"/>
<dbReference type="SUPFAM" id="SSF53448">
    <property type="entry name" value="Nucleotide-diphospho-sugar transferases"/>
    <property type="match status" value="1"/>
</dbReference>
<keyword evidence="1" id="KW-0472">Membrane</keyword>